<comment type="caution">
    <text evidence="3">The sequence shown here is derived from an EMBL/GenBank/DDBJ whole genome shotgun (WGS) entry which is preliminary data.</text>
</comment>
<dbReference type="RefSeq" id="WP_168008309.1">
    <property type="nucleotide sequence ID" value="NZ_JAATEP010000004.1"/>
</dbReference>
<feature type="domain" description="EF-hand" evidence="2">
    <location>
        <begin position="54"/>
        <end position="89"/>
    </location>
</feature>
<dbReference type="SUPFAM" id="SSF47473">
    <property type="entry name" value="EF-hand"/>
    <property type="match status" value="1"/>
</dbReference>
<name>A0ABX1AUU6_9ACTN</name>
<accession>A0ABX1AUU6</accession>
<dbReference type="PROSITE" id="PS00018">
    <property type="entry name" value="EF_HAND_1"/>
    <property type="match status" value="1"/>
</dbReference>
<dbReference type="Proteomes" id="UP000696294">
    <property type="component" value="Unassembled WGS sequence"/>
</dbReference>
<dbReference type="InterPro" id="IPR002048">
    <property type="entry name" value="EF_hand_dom"/>
</dbReference>
<proteinExistence type="predicted"/>
<protein>
    <submittedName>
        <fullName evidence="3">EF-hand domain-containing protein</fullName>
    </submittedName>
</protein>
<dbReference type="InterPro" id="IPR018247">
    <property type="entry name" value="EF_Hand_1_Ca_BS"/>
</dbReference>
<organism evidence="3 4">
    <name type="scientific">Nonomuraea composti</name>
    <dbReference type="NCBI Taxonomy" id="2720023"/>
    <lineage>
        <taxon>Bacteria</taxon>
        <taxon>Bacillati</taxon>
        <taxon>Actinomycetota</taxon>
        <taxon>Actinomycetes</taxon>
        <taxon>Streptosporangiales</taxon>
        <taxon>Streptosporangiaceae</taxon>
        <taxon>Nonomuraea</taxon>
    </lineage>
</organism>
<evidence type="ECO:0000259" key="2">
    <source>
        <dbReference type="PROSITE" id="PS50222"/>
    </source>
</evidence>
<evidence type="ECO:0000313" key="3">
    <source>
        <dbReference type="EMBL" id="NJP89400.1"/>
    </source>
</evidence>
<evidence type="ECO:0000256" key="1">
    <source>
        <dbReference type="SAM" id="MobiDB-lite"/>
    </source>
</evidence>
<reference evidence="3 4" key="1">
    <citation type="submission" date="2020-03" db="EMBL/GenBank/DDBJ databases">
        <title>WGS of actinomycetes isolated from Thailand.</title>
        <authorList>
            <person name="Thawai C."/>
        </authorList>
    </citation>
    <scope>NUCLEOTIDE SEQUENCE [LARGE SCALE GENOMIC DNA]</scope>
    <source>
        <strain evidence="3 4">FMUSA5-5</strain>
    </source>
</reference>
<evidence type="ECO:0000313" key="4">
    <source>
        <dbReference type="Proteomes" id="UP000696294"/>
    </source>
</evidence>
<feature type="region of interest" description="Disordered" evidence="1">
    <location>
        <begin position="1"/>
        <end position="20"/>
    </location>
</feature>
<gene>
    <name evidence="3" type="ORF">HCN51_08055</name>
</gene>
<dbReference type="PROSITE" id="PS50222">
    <property type="entry name" value="EF_HAND_2"/>
    <property type="match status" value="1"/>
</dbReference>
<keyword evidence="4" id="KW-1185">Reference proteome</keyword>
<dbReference type="EMBL" id="JAATEP010000004">
    <property type="protein sequence ID" value="NJP89400.1"/>
    <property type="molecule type" value="Genomic_DNA"/>
</dbReference>
<dbReference type="CDD" id="cd00051">
    <property type="entry name" value="EFh"/>
    <property type="match status" value="1"/>
</dbReference>
<dbReference type="InterPro" id="IPR011992">
    <property type="entry name" value="EF-hand-dom_pair"/>
</dbReference>
<dbReference type="Pfam" id="PF13499">
    <property type="entry name" value="EF-hand_7"/>
    <property type="match status" value="1"/>
</dbReference>
<dbReference type="SMART" id="SM00054">
    <property type="entry name" value="EFh"/>
    <property type="match status" value="2"/>
</dbReference>
<dbReference type="Gene3D" id="1.10.238.10">
    <property type="entry name" value="EF-hand"/>
    <property type="match status" value="1"/>
</dbReference>
<sequence>MRFSRTPRTTSRASPSKHTTVSGTILTIFDACDGDQDGWLTREEFERLYGSTGMRAEATRIAFEHMDVNGNGSVSREEFSSGVDVLPTSTDLSSPGVWMLGRTGRGAEGDHG</sequence>